<keyword evidence="2" id="KW-1185">Reference proteome</keyword>
<dbReference type="InterPro" id="IPR011011">
    <property type="entry name" value="Znf_FYVE_PHD"/>
</dbReference>
<protein>
    <recommendedName>
        <fullName evidence="3">Zinc finger PHD-type domain-containing protein</fullName>
    </recommendedName>
</protein>
<reference evidence="1" key="1">
    <citation type="submission" date="2022-03" db="EMBL/GenBank/DDBJ databases">
        <authorList>
            <person name="Sayadi A."/>
        </authorList>
    </citation>
    <scope>NUCLEOTIDE SEQUENCE</scope>
</reference>
<evidence type="ECO:0000313" key="1">
    <source>
        <dbReference type="EMBL" id="CAH1992582.1"/>
    </source>
</evidence>
<gene>
    <name evidence="1" type="ORF">ACAOBT_LOCUS20961</name>
</gene>
<dbReference type="Proteomes" id="UP001152888">
    <property type="component" value="Unassembled WGS sequence"/>
</dbReference>
<dbReference type="SUPFAM" id="SSF57903">
    <property type="entry name" value="FYVE/PHD zinc finger"/>
    <property type="match status" value="1"/>
</dbReference>
<organism evidence="1 2">
    <name type="scientific">Acanthoscelides obtectus</name>
    <name type="common">Bean weevil</name>
    <name type="synonym">Bruchus obtectus</name>
    <dbReference type="NCBI Taxonomy" id="200917"/>
    <lineage>
        <taxon>Eukaryota</taxon>
        <taxon>Metazoa</taxon>
        <taxon>Ecdysozoa</taxon>
        <taxon>Arthropoda</taxon>
        <taxon>Hexapoda</taxon>
        <taxon>Insecta</taxon>
        <taxon>Pterygota</taxon>
        <taxon>Neoptera</taxon>
        <taxon>Endopterygota</taxon>
        <taxon>Coleoptera</taxon>
        <taxon>Polyphaga</taxon>
        <taxon>Cucujiformia</taxon>
        <taxon>Chrysomeloidea</taxon>
        <taxon>Chrysomelidae</taxon>
        <taxon>Bruchinae</taxon>
        <taxon>Bruchini</taxon>
        <taxon>Acanthoscelides</taxon>
    </lineage>
</organism>
<comment type="caution">
    <text evidence="1">The sequence shown here is derived from an EMBL/GenBank/DDBJ whole genome shotgun (WGS) entry which is preliminary data.</text>
</comment>
<name>A0A9P0PQ11_ACAOB</name>
<accession>A0A9P0PQ11</accession>
<sequence>MSVPIPDHHTITESHFLAPQCLSVNTDQITTSTPSPTRSLRTECESPSLFDETVNSVFEPELRENLKAPENVHSTGANVPPSLHNLNLSSTSAATFKELRNIRKRKSSIYTDTPEKLNLLDMKNKRETCKNKKNRYKDRIEKGKGKGKRKGTDKVDEIADDTVDENDGNAVDTDDESTICLECIESYVDSVPGEQWIQCITCKLWAHSKCVKGDLMFFECKDCVSDIEDLY</sequence>
<evidence type="ECO:0000313" key="2">
    <source>
        <dbReference type="Proteomes" id="UP001152888"/>
    </source>
</evidence>
<evidence type="ECO:0008006" key="3">
    <source>
        <dbReference type="Google" id="ProtNLM"/>
    </source>
</evidence>
<dbReference type="AlphaFoldDB" id="A0A9P0PQ11"/>
<dbReference type="EMBL" id="CAKOFQ010007149">
    <property type="protein sequence ID" value="CAH1992582.1"/>
    <property type="molecule type" value="Genomic_DNA"/>
</dbReference>
<dbReference type="OrthoDB" id="6767642at2759"/>
<proteinExistence type="predicted"/>